<protein>
    <submittedName>
        <fullName evidence="1">Uncharacterized protein</fullName>
    </submittedName>
</protein>
<dbReference type="EMBL" id="BARS01049328">
    <property type="protein sequence ID" value="GAG31757.1"/>
    <property type="molecule type" value="Genomic_DNA"/>
</dbReference>
<evidence type="ECO:0000313" key="1">
    <source>
        <dbReference type="EMBL" id="GAG31757.1"/>
    </source>
</evidence>
<name>X0X8K1_9ZZZZ</name>
<gene>
    <name evidence="1" type="ORF">S01H1_73802</name>
</gene>
<proteinExistence type="predicted"/>
<dbReference type="AlphaFoldDB" id="X0X8K1"/>
<comment type="caution">
    <text evidence="1">The sequence shown here is derived from an EMBL/GenBank/DDBJ whole genome shotgun (WGS) entry which is preliminary data.</text>
</comment>
<reference evidence="1" key="1">
    <citation type="journal article" date="2014" name="Front. Microbiol.">
        <title>High frequency of phylogenetically diverse reductive dehalogenase-homologous genes in deep subseafloor sedimentary metagenomes.</title>
        <authorList>
            <person name="Kawai M."/>
            <person name="Futagami T."/>
            <person name="Toyoda A."/>
            <person name="Takaki Y."/>
            <person name="Nishi S."/>
            <person name="Hori S."/>
            <person name="Arai W."/>
            <person name="Tsubouchi T."/>
            <person name="Morono Y."/>
            <person name="Uchiyama I."/>
            <person name="Ito T."/>
            <person name="Fujiyama A."/>
            <person name="Inagaki F."/>
            <person name="Takami H."/>
        </authorList>
    </citation>
    <scope>NUCLEOTIDE SEQUENCE</scope>
    <source>
        <strain evidence="1">Expedition CK06-06</strain>
    </source>
</reference>
<sequence>MSKATDIRLLQVNSQTEEFAYRAPIKFGGRVVTDVVLLHVTADV</sequence>
<feature type="non-terminal residue" evidence="1">
    <location>
        <position position="44"/>
    </location>
</feature>
<organism evidence="1">
    <name type="scientific">marine sediment metagenome</name>
    <dbReference type="NCBI Taxonomy" id="412755"/>
    <lineage>
        <taxon>unclassified sequences</taxon>
        <taxon>metagenomes</taxon>
        <taxon>ecological metagenomes</taxon>
    </lineage>
</organism>
<accession>X0X8K1</accession>